<dbReference type="Proteomes" id="UP001437460">
    <property type="component" value="Unassembled WGS sequence"/>
</dbReference>
<keyword evidence="1" id="KW-1133">Transmembrane helix</keyword>
<keyword evidence="1" id="KW-0812">Transmembrane</keyword>
<gene>
    <name evidence="2" type="ORF">WMO41_11250</name>
</gene>
<protein>
    <recommendedName>
        <fullName evidence="4">DUF4282 domain-containing protein</fullName>
    </recommendedName>
</protein>
<evidence type="ECO:0000313" key="2">
    <source>
        <dbReference type="EMBL" id="MEQ2563731.1"/>
    </source>
</evidence>
<comment type="caution">
    <text evidence="2">The sequence shown here is derived from an EMBL/GenBank/DDBJ whole genome shotgun (WGS) entry which is preliminary data.</text>
</comment>
<proteinExistence type="predicted"/>
<organism evidence="2 3">
    <name type="scientific">Ventrimonas faecis</name>
    <dbReference type="NCBI Taxonomy" id="3133170"/>
    <lineage>
        <taxon>Bacteria</taxon>
        <taxon>Bacillati</taxon>
        <taxon>Bacillota</taxon>
        <taxon>Clostridia</taxon>
        <taxon>Lachnospirales</taxon>
        <taxon>Lachnospiraceae</taxon>
        <taxon>Ventrimonas</taxon>
    </lineage>
</organism>
<dbReference type="RefSeq" id="WP_349229835.1">
    <property type="nucleotide sequence ID" value="NZ_JBBMFJ010000024.1"/>
</dbReference>
<name>A0ABV1HNT3_9FIRM</name>
<accession>A0ABV1HNT3</accession>
<evidence type="ECO:0000313" key="3">
    <source>
        <dbReference type="Proteomes" id="UP001437460"/>
    </source>
</evidence>
<sequence>MINLTMVLLLLLNMFFHRELTSAMKAMCHAVLNDSWAEFRILKLRVLRLTQLTGYLSIGLLLFGQLATVGLALWYQASPVKDESIMEIIAVCCPMAIGLVSRFLFSVMNDIRTEELAPLKRSLNEMLSK</sequence>
<dbReference type="EMBL" id="JBBMFJ010000024">
    <property type="protein sequence ID" value="MEQ2563731.1"/>
    <property type="molecule type" value="Genomic_DNA"/>
</dbReference>
<evidence type="ECO:0008006" key="4">
    <source>
        <dbReference type="Google" id="ProtNLM"/>
    </source>
</evidence>
<evidence type="ECO:0000256" key="1">
    <source>
        <dbReference type="SAM" id="Phobius"/>
    </source>
</evidence>
<feature type="transmembrane region" description="Helical" evidence="1">
    <location>
        <begin position="54"/>
        <end position="75"/>
    </location>
</feature>
<keyword evidence="1" id="KW-0472">Membrane</keyword>
<reference evidence="2 3" key="1">
    <citation type="submission" date="2024-03" db="EMBL/GenBank/DDBJ databases">
        <title>Human intestinal bacterial collection.</title>
        <authorList>
            <person name="Pauvert C."/>
            <person name="Hitch T.C.A."/>
            <person name="Clavel T."/>
        </authorList>
    </citation>
    <scope>NUCLEOTIDE SEQUENCE [LARGE SCALE GENOMIC DNA]</scope>
    <source>
        <strain evidence="2 3">CLA-AP-H27</strain>
    </source>
</reference>
<feature type="transmembrane region" description="Helical" evidence="1">
    <location>
        <begin position="87"/>
        <end position="105"/>
    </location>
</feature>
<keyword evidence="3" id="KW-1185">Reference proteome</keyword>